<dbReference type="EnsemblProtists" id="EKX49813">
    <property type="protein sequence ID" value="EKX49813"/>
    <property type="gene ID" value="GUITHDRAFT_104207"/>
</dbReference>
<sequence>MLRHIPSGITVEFCFNSLGGFRYCNGNDAQPRYVSQDMEYLTVQDWRSDMAGEAIKIQHQTSTSPRQGVYLTPMGFLFIGTEGAMIVDERGDLGVSMEEAIGVVAMWNANRLLELNLH</sequence>
<dbReference type="HOGENOM" id="CLU_2077565_0_0_1"/>
<gene>
    <name evidence="1" type="ORF">GUITHDRAFT_104207</name>
</gene>
<dbReference type="Proteomes" id="UP000011087">
    <property type="component" value="Unassembled WGS sequence"/>
</dbReference>
<evidence type="ECO:0000313" key="2">
    <source>
        <dbReference type="EnsemblProtists" id="EKX49813"/>
    </source>
</evidence>
<dbReference type="RefSeq" id="XP_005836793.1">
    <property type="nucleotide sequence ID" value="XM_005836736.1"/>
</dbReference>
<dbReference type="GeneID" id="17306481"/>
<reference evidence="1 3" key="1">
    <citation type="journal article" date="2012" name="Nature">
        <title>Algal genomes reveal evolutionary mosaicism and the fate of nucleomorphs.</title>
        <authorList>
            <consortium name="DOE Joint Genome Institute"/>
            <person name="Curtis B.A."/>
            <person name="Tanifuji G."/>
            <person name="Burki F."/>
            <person name="Gruber A."/>
            <person name="Irimia M."/>
            <person name="Maruyama S."/>
            <person name="Arias M.C."/>
            <person name="Ball S.G."/>
            <person name="Gile G.H."/>
            <person name="Hirakawa Y."/>
            <person name="Hopkins J.F."/>
            <person name="Kuo A."/>
            <person name="Rensing S.A."/>
            <person name="Schmutz J."/>
            <person name="Symeonidi A."/>
            <person name="Elias M."/>
            <person name="Eveleigh R.J."/>
            <person name="Herman E.K."/>
            <person name="Klute M.J."/>
            <person name="Nakayama T."/>
            <person name="Obornik M."/>
            <person name="Reyes-Prieto A."/>
            <person name="Armbrust E.V."/>
            <person name="Aves S.J."/>
            <person name="Beiko R.G."/>
            <person name="Coutinho P."/>
            <person name="Dacks J.B."/>
            <person name="Durnford D.G."/>
            <person name="Fast N.M."/>
            <person name="Green B.R."/>
            <person name="Grisdale C.J."/>
            <person name="Hempel F."/>
            <person name="Henrissat B."/>
            <person name="Hoppner M.P."/>
            <person name="Ishida K."/>
            <person name="Kim E."/>
            <person name="Koreny L."/>
            <person name="Kroth P.G."/>
            <person name="Liu Y."/>
            <person name="Malik S.B."/>
            <person name="Maier U.G."/>
            <person name="McRose D."/>
            <person name="Mock T."/>
            <person name="Neilson J.A."/>
            <person name="Onodera N.T."/>
            <person name="Poole A.M."/>
            <person name="Pritham E.J."/>
            <person name="Richards T.A."/>
            <person name="Rocap G."/>
            <person name="Roy S.W."/>
            <person name="Sarai C."/>
            <person name="Schaack S."/>
            <person name="Shirato S."/>
            <person name="Slamovits C.H."/>
            <person name="Spencer D.F."/>
            <person name="Suzuki S."/>
            <person name="Worden A.Z."/>
            <person name="Zauner S."/>
            <person name="Barry K."/>
            <person name="Bell C."/>
            <person name="Bharti A.K."/>
            <person name="Crow J.A."/>
            <person name="Grimwood J."/>
            <person name="Kramer R."/>
            <person name="Lindquist E."/>
            <person name="Lucas S."/>
            <person name="Salamov A."/>
            <person name="McFadden G.I."/>
            <person name="Lane C.E."/>
            <person name="Keeling P.J."/>
            <person name="Gray M.W."/>
            <person name="Grigoriev I.V."/>
            <person name="Archibald J.M."/>
        </authorList>
    </citation>
    <scope>NUCLEOTIDE SEQUENCE</scope>
    <source>
        <strain evidence="1 3">CCMP2712</strain>
    </source>
</reference>
<reference evidence="2" key="3">
    <citation type="submission" date="2016-03" db="UniProtKB">
        <authorList>
            <consortium name="EnsemblProtists"/>
        </authorList>
    </citation>
    <scope>IDENTIFICATION</scope>
</reference>
<accession>L1JP42</accession>
<reference evidence="3" key="2">
    <citation type="submission" date="2012-11" db="EMBL/GenBank/DDBJ databases">
        <authorList>
            <person name="Kuo A."/>
            <person name="Curtis B.A."/>
            <person name="Tanifuji G."/>
            <person name="Burki F."/>
            <person name="Gruber A."/>
            <person name="Irimia M."/>
            <person name="Maruyama S."/>
            <person name="Arias M.C."/>
            <person name="Ball S.G."/>
            <person name="Gile G.H."/>
            <person name="Hirakawa Y."/>
            <person name="Hopkins J.F."/>
            <person name="Rensing S.A."/>
            <person name="Schmutz J."/>
            <person name="Symeonidi A."/>
            <person name="Elias M."/>
            <person name="Eveleigh R.J."/>
            <person name="Herman E.K."/>
            <person name="Klute M.J."/>
            <person name="Nakayama T."/>
            <person name="Obornik M."/>
            <person name="Reyes-Prieto A."/>
            <person name="Armbrust E.V."/>
            <person name="Aves S.J."/>
            <person name="Beiko R.G."/>
            <person name="Coutinho P."/>
            <person name="Dacks J.B."/>
            <person name="Durnford D.G."/>
            <person name="Fast N.M."/>
            <person name="Green B.R."/>
            <person name="Grisdale C."/>
            <person name="Hempe F."/>
            <person name="Henrissat B."/>
            <person name="Hoppner M.P."/>
            <person name="Ishida K.-I."/>
            <person name="Kim E."/>
            <person name="Koreny L."/>
            <person name="Kroth P.G."/>
            <person name="Liu Y."/>
            <person name="Malik S.-B."/>
            <person name="Maier U.G."/>
            <person name="McRose D."/>
            <person name="Mock T."/>
            <person name="Neilson J.A."/>
            <person name="Onodera N.T."/>
            <person name="Poole A.M."/>
            <person name="Pritham E.J."/>
            <person name="Richards T.A."/>
            <person name="Rocap G."/>
            <person name="Roy S.W."/>
            <person name="Sarai C."/>
            <person name="Schaack S."/>
            <person name="Shirato S."/>
            <person name="Slamovits C.H."/>
            <person name="Spencer D.F."/>
            <person name="Suzuki S."/>
            <person name="Worden A.Z."/>
            <person name="Zauner S."/>
            <person name="Barry K."/>
            <person name="Bell C."/>
            <person name="Bharti A.K."/>
            <person name="Crow J.A."/>
            <person name="Grimwood J."/>
            <person name="Kramer R."/>
            <person name="Lindquist E."/>
            <person name="Lucas S."/>
            <person name="Salamov A."/>
            <person name="McFadden G.I."/>
            <person name="Lane C.E."/>
            <person name="Keeling P.J."/>
            <person name="Gray M.W."/>
            <person name="Grigoriev I.V."/>
            <person name="Archibald J.M."/>
        </authorList>
    </citation>
    <scope>NUCLEOTIDE SEQUENCE</scope>
    <source>
        <strain evidence="3">CCMP2712</strain>
    </source>
</reference>
<name>L1JP42_GUITC</name>
<dbReference type="KEGG" id="gtt:GUITHDRAFT_104207"/>
<evidence type="ECO:0000313" key="3">
    <source>
        <dbReference type="Proteomes" id="UP000011087"/>
    </source>
</evidence>
<dbReference type="AlphaFoldDB" id="L1JP42"/>
<dbReference type="PaxDb" id="55529-EKX49813"/>
<dbReference type="EMBL" id="JH992980">
    <property type="protein sequence ID" value="EKX49813.1"/>
    <property type="molecule type" value="Genomic_DNA"/>
</dbReference>
<proteinExistence type="predicted"/>
<keyword evidence="3" id="KW-1185">Reference proteome</keyword>
<protein>
    <submittedName>
        <fullName evidence="1 2">Uncharacterized protein</fullName>
    </submittedName>
</protein>
<organism evidence="1">
    <name type="scientific">Guillardia theta (strain CCMP2712)</name>
    <name type="common">Cryptophyte</name>
    <dbReference type="NCBI Taxonomy" id="905079"/>
    <lineage>
        <taxon>Eukaryota</taxon>
        <taxon>Cryptophyceae</taxon>
        <taxon>Pyrenomonadales</taxon>
        <taxon>Geminigeraceae</taxon>
        <taxon>Guillardia</taxon>
    </lineage>
</organism>
<evidence type="ECO:0000313" key="1">
    <source>
        <dbReference type="EMBL" id="EKX49813.1"/>
    </source>
</evidence>